<evidence type="ECO:0000256" key="5">
    <source>
        <dbReference type="ARBA" id="ARBA00023274"/>
    </source>
</evidence>
<evidence type="ECO:0000256" key="1">
    <source>
        <dbReference type="ARBA" id="ARBA00009451"/>
    </source>
</evidence>
<keyword evidence="4 7" id="KW-0689">Ribosomal protein</keyword>
<dbReference type="AlphaFoldDB" id="A0A328CCQ9"/>
<dbReference type="Proteomes" id="UP000249169">
    <property type="component" value="Unassembled WGS sequence"/>
</dbReference>
<dbReference type="EMBL" id="QHKO01000001">
    <property type="protein sequence ID" value="RAL25041.1"/>
    <property type="molecule type" value="Genomic_DNA"/>
</dbReference>
<keyword evidence="2 7" id="KW-0699">rRNA-binding</keyword>
<dbReference type="OrthoDB" id="9805969at2"/>
<dbReference type="CDD" id="cd00336">
    <property type="entry name" value="Ribosomal_L22"/>
    <property type="match status" value="1"/>
</dbReference>
<evidence type="ECO:0000256" key="7">
    <source>
        <dbReference type="HAMAP-Rule" id="MF_01331"/>
    </source>
</evidence>
<comment type="caution">
    <text evidence="11">The sequence shown here is derived from an EMBL/GenBank/DDBJ whole genome shotgun (WGS) entry which is preliminary data.</text>
</comment>
<dbReference type="InterPro" id="IPR047867">
    <property type="entry name" value="Ribosomal_uL22_bac/org-type"/>
</dbReference>
<dbReference type="InterPro" id="IPR036394">
    <property type="entry name" value="Ribosomal_uL22_sf"/>
</dbReference>
<organism evidence="11 12">
    <name type="scientific">Lujinxingia litoralis</name>
    <dbReference type="NCBI Taxonomy" id="2211119"/>
    <lineage>
        <taxon>Bacteria</taxon>
        <taxon>Deltaproteobacteria</taxon>
        <taxon>Bradymonadales</taxon>
        <taxon>Lujinxingiaceae</taxon>
        <taxon>Lujinxingia</taxon>
    </lineage>
</organism>
<dbReference type="RefSeq" id="WP_111728213.1">
    <property type="nucleotide sequence ID" value="NZ_QHKO01000001.1"/>
</dbReference>
<dbReference type="GO" id="GO:0022625">
    <property type="term" value="C:cytosolic large ribosomal subunit"/>
    <property type="evidence" value="ECO:0007669"/>
    <property type="project" value="TreeGrafter"/>
</dbReference>
<keyword evidence="5 7" id="KW-0687">Ribonucleoprotein</keyword>
<comment type="function">
    <text evidence="7">The globular domain of the protein is located near the polypeptide exit tunnel on the outside of the subunit, while an extended beta-hairpin is found that lines the wall of the exit tunnel in the center of the 70S ribosome.</text>
</comment>
<comment type="function">
    <text evidence="7 10">This protein binds specifically to 23S rRNA; its binding is stimulated by other ribosomal proteins, e.g., L4, L17, and L20. It is important during the early stages of 50S assembly. It makes multiple contacts with different domains of the 23S rRNA in the assembled 50S subunit and ribosome.</text>
</comment>
<evidence type="ECO:0000256" key="4">
    <source>
        <dbReference type="ARBA" id="ARBA00022980"/>
    </source>
</evidence>
<reference evidence="11 12" key="1">
    <citation type="submission" date="2018-05" db="EMBL/GenBank/DDBJ databases">
        <title>Lujinxingia marina gen. nov. sp. nov., a new facultative anaerobic member of the class Deltaproteobacteria, and proposal of Lujinxingaceae fam. nov.</title>
        <authorList>
            <person name="Li C.-M."/>
        </authorList>
    </citation>
    <scope>NUCLEOTIDE SEQUENCE [LARGE SCALE GENOMIC DNA]</scope>
    <source>
        <strain evidence="11 12">B210</strain>
    </source>
</reference>
<dbReference type="PANTHER" id="PTHR13501:SF8">
    <property type="entry name" value="LARGE RIBOSOMAL SUBUNIT PROTEIN UL22M"/>
    <property type="match status" value="1"/>
</dbReference>
<dbReference type="GO" id="GO:0006412">
    <property type="term" value="P:translation"/>
    <property type="evidence" value="ECO:0007669"/>
    <property type="project" value="UniProtKB-UniRule"/>
</dbReference>
<dbReference type="GO" id="GO:0003735">
    <property type="term" value="F:structural constituent of ribosome"/>
    <property type="evidence" value="ECO:0007669"/>
    <property type="project" value="InterPro"/>
</dbReference>
<evidence type="ECO:0000313" key="11">
    <source>
        <dbReference type="EMBL" id="RAL25041.1"/>
    </source>
</evidence>
<keyword evidence="3 7" id="KW-0694">RNA-binding</keyword>
<evidence type="ECO:0000256" key="9">
    <source>
        <dbReference type="RuleBase" id="RU004006"/>
    </source>
</evidence>
<dbReference type="Pfam" id="PF00237">
    <property type="entry name" value="Ribosomal_L22"/>
    <property type="match status" value="1"/>
</dbReference>
<dbReference type="InterPro" id="IPR001063">
    <property type="entry name" value="Ribosomal_uL22"/>
</dbReference>
<dbReference type="GO" id="GO:0019843">
    <property type="term" value="F:rRNA binding"/>
    <property type="evidence" value="ECO:0007669"/>
    <property type="project" value="UniProtKB-UniRule"/>
</dbReference>
<evidence type="ECO:0000256" key="6">
    <source>
        <dbReference type="ARBA" id="ARBA00035207"/>
    </source>
</evidence>
<proteinExistence type="inferred from homology"/>
<dbReference type="SUPFAM" id="SSF54843">
    <property type="entry name" value="Ribosomal protein L22"/>
    <property type="match status" value="1"/>
</dbReference>
<evidence type="ECO:0000256" key="2">
    <source>
        <dbReference type="ARBA" id="ARBA00022730"/>
    </source>
</evidence>
<protein>
    <recommendedName>
        <fullName evidence="6 7">Large ribosomal subunit protein uL22</fullName>
    </recommendedName>
</protein>
<evidence type="ECO:0000256" key="3">
    <source>
        <dbReference type="ARBA" id="ARBA00022884"/>
    </source>
</evidence>
<dbReference type="InterPro" id="IPR005727">
    <property type="entry name" value="Ribosomal_uL22_bac/chlpt-type"/>
</dbReference>
<dbReference type="NCBIfam" id="TIGR01044">
    <property type="entry name" value="rplV_bact"/>
    <property type="match status" value="1"/>
</dbReference>
<sequence length="122" mass="13912">MSKSKRKTHRANQASAQNIRIAPRKARIVIDLVRNRPVEEALQILQFTPKKAAPLVANLIESAIHNVMNSEELDWDTDDLYVAQAYVNEGPTLRRFMPRAQGRATRINKRTSQITVVLQPRV</sequence>
<dbReference type="PANTHER" id="PTHR13501">
    <property type="entry name" value="CHLOROPLAST 50S RIBOSOMAL PROTEIN L22-RELATED"/>
    <property type="match status" value="1"/>
</dbReference>
<comment type="subunit">
    <text evidence="7 9">Part of the 50S ribosomal subunit.</text>
</comment>
<dbReference type="Gene3D" id="3.90.470.10">
    <property type="entry name" value="Ribosomal protein L22/L17"/>
    <property type="match status" value="1"/>
</dbReference>
<keyword evidence="12" id="KW-1185">Reference proteome</keyword>
<evidence type="ECO:0000256" key="8">
    <source>
        <dbReference type="RuleBase" id="RU004005"/>
    </source>
</evidence>
<comment type="similarity">
    <text evidence="1 7 8">Belongs to the universal ribosomal protein uL22 family.</text>
</comment>
<evidence type="ECO:0000256" key="10">
    <source>
        <dbReference type="RuleBase" id="RU004008"/>
    </source>
</evidence>
<name>A0A328CCQ9_9DELT</name>
<evidence type="ECO:0000313" key="12">
    <source>
        <dbReference type="Proteomes" id="UP000249169"/>
    </source>
</evidence>
<dbReference type="HAMAP" id="MF_01331_B">
    <property type="entry name" value="Ribosomal_uL22_B"/>
    <property type="match status" value="1"/>
</dbReference>
<accession>A0A328CCQ9</accession>
<gene>
    <name evidence="7" type="primary">rplV</name>
    <name evidence="11" type="ORF">DL240_02170</name>
</gene>